<organism evidence="1">
    <name type="scientific">marine sediment metagenome</name>
    <dbReference type="NCBI Taxonomy" id="412755"/>
    <lineage>
        <taxon>unclassified sequences</taxon>
        <taxon>metagenomes</taxon>
        <taxon>ecological metagenomes</taxon>
    </lineage>
</organism>
<accession>X1RAU1</accession>
<feature type="non-terminal residue" evidence="1">
    <location>
        <position position="1"/>
    </location>
</feature>
<comment type="caution">
    <text evidence="1">The sequence shown here is derived from an EMBL/GenBank/DDBJ whole genome shotgun (WGS) entry which is preliminary data.</text>
</comment>
<reference evidence="1" key="1">
    <citation type="journal article" date="2014" name="Front. Microbiol.">
        <title>High frequency of phylogenetically diverse reductive dehalogenase-homologous genes in deep subseafloor sedimentary metagenomes.</title>
        <authorList>
            <person name="Kawai M."/>
            <person name="Futagami T."/>
            <person name="Toyoda A."/>
            <person name="Takaki Y."/>
            <person name="Nishi S."/>
            <person name="Hori S."/>
            <person name="Arai W."/>
            <person name="Tsubouchi T."/>
            <person name="Morono Y."/>
            <person name="Uchiyama I."/>
            <person name="Ito T."/>
            <person name="Fujiyama A."/>
            <person name="Inagaki F."/>
            <person name="Takami H."/>
        </authorList>
    </citation>
    <scope>NUCLEOTIDE SEQUENCE</scope>
    <source>
        <strain evidence="1">Expedition CK06-06</strain>
    </source>
</reference>
<name>X1RAU1_9ZZZZ</name>
<proteinExistence type="predicted"/>
<gene>
    <name evidence="1" type="ORF">S06H3_64376</name>
</gene>
<evidence type="ECO:0000313" key="1">
    <source>
        <dbReference type="EMBL" id="GAI52704.1"/>
    </source>
</evidence>
<dbReference type="AlphaFoldDB" id="X1RAU1"/>
<protein>
    <submittedName>
        <fullName evidence="1">Uncharacterized protein</fullName>
    </submittedName>
</protein>
<sequence length="73" mass="8383">LTDHYLEIRDSWDNKGKVFKEQMKTFGYKAKEAMFVDNMQGHVEDVAKLGAIPLVYGKDIKEVAQIVNYMTNA</sequence>
<dbReference type="EMBL" id="BARV01042980">
    <property type="protein sequence ID" value="GAI52704.1"/>
    <property type="molecule type" value="Genomic_DNA"/>
</dbReference>